<dbReference type="GO" id="GO:0004866">
    <property type="term" value="F:endopeptidase inhibitor activity"/>
    <property type="evidence" value="ECO:0007669"/>
    <property type="project" value="InterPro"/>
</dbReference>
<organism evidence="4 5">
    <name type="scientific">Hymenobacter nivis</name>
    <dbReference type="NCBI Taxonomy" id="1850093"/>
    <lineage>
        <taxon>Bacteria</taxon>
        <taxon>Pseudomonadati</taxon>
        <taxon>Bacteroidota</taxon>
        <taxon>Cytophagia</taxon>
        <taxon>Cytophagales</taxon>
        <taxon>Hymenobacteraceae</taxon>
        <taxon>Hymenobacter</taxon>
    </lineage>
</organism>
<evidence type="ECO:0008006" key="6">
    <source>
        <dbReference type="Google" id="ProtNLM"/>
    </source>
</evidence>
<dbReference type="Gene3D" id="2.60.40.1930">
    <property type="match status" value="1"/>
</dbReference>
<feature type="signal peptide" evidence="1">
    <location>
        <begin position="1"/>
        <end position="29"/>
    </location>
</feature>
<evidence type="ECO:0000313" key="5">
    <source>
        <dbReference type="Proteomes" id="UP000317646"/>
    </source>
</evidence>
<dbReference type="InterPro" id="IPR037066">
    <property type="entry name" value="Plug_dom_sf"/>
</dbReference>
<feature type="domain" description="TonB-dependent receptor plug" evidence="3">
    <location>
        <begin position="625"/>
        <end position="716"/>
    </location>
</feature>
<sequence length="831" mass="86910">MFPSTFRRRLAGAVAAAGALAAAAFQLPAADASFPHIVKSLAEFYGTSLPEKAYLHLDRPFYAAGETVWFKAYLAEADSHRPDTLSKVLYVDLLSARGGLVAKRTLRLRGGLAPGDLALPDTLPAGTYQLRAYTSWMRNAGAAFFFARPLVVTTTAGAPAADAGAPGPKIDVQFFPEGGNLVDGLASEVGFRAVDGRGRGVAVQGTVRDGQGRPVASFGSRHLGMGAFHFAPAPGQRYRAVVALPGGGQAEYPLPASQPTGYAIGVSETADDFVVVIRRRLAAGEDAGGPALLLAQVRGHVAYAAQAPVGGAAPVVAKLPKAKFAPGLAHITLFDAQGTAQCERLVLVPNPPGVRLVLTPDRPAYAPRTAVRLRLAATDAAGQPVAGEFSVAVAAGPAGPEGPSIVSHLLLTSDLAGPVEDPGYYFREPQTADTRQALNNLLLTQGWRRFVWKELLAGQRPGREFALEQGLGVRGQLLAATGQPAAARAVDYLQTNPTRQAQTQTDASGHFQFRGLGGLDTAHVLLRAPVAKGERPYTLRLLAPPPAGAPLPTAPLAAQLPPGALADYARRAQQQRALALRAPIAAGQPVALDAVRVRGQRAPADGAARPYSNRNAVVLRVGDLARNAESRTLIQYLQGRVAGVAVSGQSINIRQSATLQDQSTGGFGLVQPLFLIDGAIVPADFFASYPLRDVETIDVLNQSAAAMFGSQAYGGVIAAYTRQAAPPLDADPQVQFAAARAGVLSAQVPGYYRAREFYAPRYEAPSAQPDPRYTTLYWAPAVRTDASGQAQLSFFTADASGPFQIVAEGLSAQGTPMRGSAVLVVQGAPGK</sequence>
<evidence type="ECO:0000259" key="2">
    <source>
        <dbReference type="Pfam" id="PF01835"/>
    </source>
</evidence>
<reference evidence="4 5" key="1">
    <citation type="journal article" date="2019" name="Environ. Microbiol.">
        <title>Species interactions and distinct microbial communities in high Arctic permafrost affected cryosols are associated with the CH4 and CO2 gas fluxes.</title>
        <authorList>
            <person name="Altshuler I."/>
            <person name="Hamel J."/>
            <person name="Turney S."/>
            <person name="Magnuson E."/>
            <person name="Levesque R."/>
            <person name="Greer C."/>
            <person name="Whyte L.G."/>
        </authorList>
    </citation>
    <scope>NUCLEOTIDE SEQUENCE [LARGE SCALE GENOMIC DNA]</scope>
    <source>
        <strain evidence="4 5">S9.2P</strain>
    </source>
</reference>
<dbReference type="InterPro" id="IPR012910">
    <property type="entry name" value="Plug_dom"/>
</dbReference>
<feature type="chain" id="PRO_5021204908" description="TonB-dependent receptor plug domain-containing protein" evidence="1">
    <location>
        <begin position="30"/>
        <end position="831"/>
    </location>
</feature>
<dbReference type="EMBL" id="RCYZ01000002">
    <property type="protein sequence ID" value="TPG67002.1"/>
    <property type="molecule type" value="Genomic_DNA"/>
</dbReference>
<feature type="domain" description="Macroglobulin" evidence="2">
    <location>
        <begin position="52"/>
        <end position="136"/>
    </location>
</feature>
<keyword evidence="1" id="KW-0732">Signal</keyword>
<dbReference type="Proteomes" id="UP000317646">
    <property type="component" value="Unassembled WGS sequence"/>
</dbReference>
<keyword evidence="5" id="KW-1185">Reference proteome</keyword>
<evidence type="ECO:0000256" key="1">
    <source>
        <dbReference type="SAM" id="SignalP"/>
    </source>
</evidence>
<protein>
    <recommendedName>
        <fullName evidence="6">TonB-dependent receptor plug domain-containing protein</fullName>
    </recommendedName>
</protein>
<dbReference type="PROSITE" id="PS51318">
    <property type="entry name" value="TAT"/>
    <property type="match status" value="1"/>
</dbReference>
<dbReference type="InterPro" id="IPR006311">
    <property type="entry name" value="TAT_signal"/>
</dbReference>
<dbReference type="Gene3D" id="2.170.130.10">
    <property type="entry name" value="TonB-dependent receptor, plug domain"/>
    <property type="match status" value="1"/>
</dbReference>
<evidence type="ECO:0000259" key="3">
    <source>
        <dbReference type="Pfam" id="PF07715"/>
    </source>
</evidence>
<dbReference type="OrthoDB" id="679547at2"/>
<gene>
    <name evidence="4" type="ORF">EAH73_04475</name>
</gene>
<dbReference type="SUPFAM" id="SSF56935">
    <property type="entry name" value="Porins"/>
    <property type="match status" value="1"/>
</dbReference>
<comment type="caution">
    <text evidence="4">The sequence shown here is derived from an EMBL/GenBank/DDBJ whole genome shotgun (WGS) entry which is preliminary data.</text>
</comment>
<dbReference type="Pfam" id="PF01835">
    <property type="entry name" value="MG2"/>
    <property type="match status" value="1"/>
</dbReference>
<name>A0A502H008_9BACT</name>
<dbReference type="RefSeq" id="WP_140465325.1">
    <property type="nucleotide sequence ID" value="NZ_RCYZ01000002.1"/>
</dbReference>
<dbReference type="InterPro" id="IPR002890">
    <property type="entry name" value="MG2"/>
</dbReference>
<evidence type="ECO:0000313" key="4">
    <source>
        <dbReference type="EMBL" id="TPG67002.1"/>
    </source>
</evidence>
<dbReference type="Pfam" id="PF07715">
    <property type="entry name" value="Plug"/>
    <property type="match status" value="1"/>
</dbReference>
<accession>A0A502H008</accession>
<dbReference type="AlphaFoldDB" id="A0A502H008"/>
<proteinExistence type="predicted"/>